<feature type="compositionally biased region" description="Polar residues" evidence="1">
    <location>
        <begin position="180"/>
        <end position="190"/>
    </location>
</feature>
<protein>
    <submittedName>
        <fullName evidence="3">Uncharacterized protein</fullName>
    </submittedName>
</protein>
<organism evidence="3 4">
    <name type="scientific">Hymenoscyphus fraxineus</name>
    <dbReference type="NCBI Taxonomy" id="746836"/>
    <lineage>
        <taxon>Eukaryota</taxon>
        <taxon>Fungi</taxon>
        <taxon>Dikarya</taxon>
        <taxon>Ascomycota</taxon>
        <taxon>Pezizomycotina</taxon>
        <taxon>Leotiomycetes</taxon>
        <taxon>Helotiales</taxon>
        <taxon>Helotiaceae</taxon>
        <taxon>Hymenoscyphus</taxon>
    </lineage>
</organism>
<evidence type="ECO:0000313" key="4">
    <source>
        <dbReference type="Proteomes" id="UP000696280"/>
    </source>
</evidence>
<gene>
    <name evidence="3" type="ORF">HYFRA_00010664</name>
</gene>
<keyword evidence="2" id="KW-0732">Signal</keyword>
<feature type="chain" id="PRO_5040166335" evidence="2">
    <location>
        <begin position="20"/>
        <end position="245"/>
    </location>
</feature>
<reference evidence="3" key="1">
    <citation type="submission" date="2021-07" db="EMBL/GenBank/DDBJ databases">
        <authorList>
            <person name="Durling M."/>
        </authorList>
    </citation>
    <scope>NUCLEOTIDE SEQUENCE</scope>
</reference>
<evidence type="ECO:0000313" key="3">
    <source>
        <dbReference type="EMBL" id="CAG8960185.1"/>
    </source>
</evidence>
<evidence type="ECO:0000256" key="1">
    <source>
        <dbReference type="SAM" id="MobiDB-lite"/>
    </source>
</evidence>
<accession>A0A9N9PYA3</accession>
<feature type="region of interest" description="Disordered" evidence="1">
    <location>
        <begin position="142"/>
        <end position="198"/>
    </location>
</feature>
<feature type="signal peptide" evidence="2">
    <location>
        <begin position="1"/>
        <end position="19"/>
    </location>
</feature>
<feature type="region of interest" description="Disordered" evidence="1">
    <location>
        <begin position="51"/>
        <end position="72"/>
    </location>
</feature>
<sequence>MRFSRISMIFALLSTMAMAVPTPKQAYGQHTDDVQDVDRRALPQAYGQHIDGKREAAQPYGQHTDDRSEKRGWRQTYGQHFNMPPEPLAARELPRAQRQHIDEKRSPAQACERKTDDRDPPPGNDLPQACGQHIDEKVKRAQAYGQHTDDKKPPIKTSPPVTSRAQAYGQHTDDVEISPPTINERSQAHGQFTDDKKPPTHSILKYLMNGNINALANRAYGQKIDDCVGGGQAYGQHVDDCFLRS</sequence>
<comment type="caution">
    <text evidence="3">The sequence shown here is derived from an EMBL/GenBank/DDBJ whole genome shotgun (WGS) entry which is preliminary data.</text>
</comment>
<keyword evidence="4" id="KW-1185">Reference proteome</keyword>
<feature type="compositionally biased region" description="Basic and acidic residues" evidence="1">
    <location>
        <begin position="63"/>
        <end position="72"/>
    </location>
</feature>
<dbReference type="OrthoDB" id="3475534at2759"/>
<feature type="compositionally biased region" description="Basic and acidic residues" evidence="1">
    <location>
        <begin position="96"/>
        <end position="120"/>
    </location>
</feature>
<dbReference type="AlphaFoldDB" id="A0A9N9PYA3"/>
<name>A0A9N9PYA3_9HELO</name>
<proteinExistence type="predicted"/>
<feature type="region of interest" description="Disordered" evidence="1">
    <location>
        <begin position="96"/>
        <end position="130"/>
    </location>
</feature>
<dbReference type="EMBL" id="CAJVRL010000096">
    <property type="protein sequence ID" value="CAG8960185.1"/>
    <property type="molecule type" value="Genomic_DNA"/>
</dbReference>
<evidence type="ECO:0000256" key="2">
    <source>
        <dbReference type="SAM" id="SignalP"/>
    </source>
</evidence>
<dbReference type="Proteomes" id="UP000696280">
    <property type="component" value="Unassembled WGS sequence"/>
</dbReference>